<evidence type="ECO:0000256" key="4">
    <source>
        <dbReference type="ARBA" id="ARBA00022982"/>
    </source>
</evidence>
<dbReference type="AlphaFoldDB" id="G2X4B5"/>
<dbReference type="EMBL" id="DS572703">
    <property type="protein sequence ID" value="EGY23559.1"/>
    <property type="molecule type" value="Genomic_DNA"/>
</dbReference>
<proteinExistence type="predicted"/>
<dbReference type="GO" id="GO:0000293">
    <property type="term" value="F:ferric-chelate reductase activity"/>
    <property type="evidence" value="ECO:0007669"/>
    <property type="project" value="UniProtKB-ARBA"/>
</dbReference>
<feature type="transmembrane region" description="Helical" evidence="9">
    <location>
        <begin position="257"/>
        <end position="276"/>
    </location>
</feature>
<dbReference type="GO" id="GO:0006826">
    <property type="term" value="P:iron ion transport"/>
    <property type="evidence" value="ECO:0007669"/>
    <property type="project" value="TreeGrafter"/>
</dbReference>
<dbReference type="Pfam" id="PF01794">
    <property type="entry name" value="Ferric_reduct"/>
    <property type="match status" value="1"/>
</dbReference>
<organism evidence="13 14">
    <name type="scientific">Verticillium dahliae (strain VdLs.17 / ATCC MYA-4575 / FGSC 10137)</name>
    <name type="common">Verticillium wilt</name>
    <dbReference type="NCBI Taxonomy" id="498257"/>
    <lineage>
        <taxon>Eukaryota</taxon>
        <taxon>Fungi</taxon>
        <taxon>Dikarya</taxon>
        <taxon>Ascomycota</taxon>
        <taxon>Pezizomycotina</taxon>
        <taxon>Sordariomycetes</taxon>
        <taxon>Hypocreomycetidae</taxon>
        <taxon>Glomerellales</taxon>
        <taxon>Plectosphaerellaceae</taxon>
        <taxon>Verticillium</taxon>
    </lineage>
</organism>
<keyword evidence="5 9" id="KW-1133">Transmembrane helix</keyword>
<dbReference type="Proteomes" id="UP000001611">
    <property type="component" value="Chromosome 4"/>
</dbReference>
<evidence type="ECO:0000256" key="2">
    <source>
        <dbReference type="ARBA" id="ARBA00022448"/>
    </source>
</evidence>
<evidence type="ECO:0000256" key="6">
    <source>
        <dbReference type="ARBA" id="ARBA00023002"/>
    </source>
</evidence>
<dbReference type="RefSeq" id="XP_009653028.1">
    <property type="nucleotide sequence ID" value="XM_009654733.1"/>
</dbReference>
<keyword evidence="2" id="KW-0813">Transport</keyword>
<dbReference type="OrthoDB" id="4494341at2759"/>
<dbReference type="InParanoid" id="G2X4B5"/>
<dbReference type="OMA" id="WMDEVLR"/>
<evidence type="ECO:0000259" key="12">
    <source>
        <dbReference type="Pfam" id="PF08030"/>
    </source>
</evidence>
<dbReference type="eggNOG" id="KOG0039">
    <property type="taxonomic scope" value="Eukaryota"/>
</dbReference>
<dbReference type="GO" id="GO:0015677">
    <property type="term" value="P:copper ion import"/>
    <property type="evidence" value="ECO:0007669"/>
    <property type="project" value="TreeGrafter"/>
</dbReference>
<evidence type="ECO:0000313" key="13">
    <source>
        <dbReference type="EMBL" id="EGY23559.1"/>
    </source>
</evidence>
<gene>
    <name evidence="13" type="ORF">VDAG_04997</name>
</gene>
<keyword evidence="14" id="KW-1185">Reference proteome</keyword>
<sequence length="507" mass="57616">MSFLRRRLADLDSLPTPIDSSMADLGTRAEVPESTSTIAPYHSNLAGVNQALNLAFVDALWWTLGIMAMIILVIRFGQIAWAQLRRVSAMAVPAEAQEYWKRAQSNWMPWLKRNIIYAPFWKKRHNREFRLSKAGHMGVLPSRLHSIILFIWLASNFAYMFVLNWRNANVFSFAAEVRGRSGTLSVVNMVPLIIFAGRNNPLISWLKISFDTYNLLHRWMGRLSVIEAVIHTIAWMYVRHADGGWEAITSRIFHKAFEASGMLGTVALVFILILSLSPIRHAFYETFLNVHIILALITFVCTYIHCVASVHPGGLPQLPWMMAIFVLWFAERLARVLRTAYMNWSDRGLTEAVCEPMPGDCTRVTMHLPRYVDVKPGTHCYLRFAKVSPWECHPFSVAWVDHIPIHDKLGLNNSDFDEEKQPMNAVDRKNSTTSNPREIVSASSTVQMFPGRPSVATLLRKEVEEQKGAMCVTVCGPGALADDVRHAVRQVQDEDTVVDFVEESFTW</sequence>
<dbReference type="InterPro" id="IPR013112">
    <property type="entry name" value="FAD-bd_8"/>
</dbReference>
<dbReference type="SFLD" id="SFLDG01168">
    <property type="entry name" value="Ferric_reductase_subgroup_(FRE"/>
    <property type="match status" value="1"/>
</dbReference>
<dbReference type="InterPro" id="IPR013130">
    <property type="entry name" value="Fe3_Rdtase_TM_dom"/>
</dbReference>
<keyword evidence="6" id="KW-0560">Oxidoreductase</keyword>
<dbReference type="Gene3D" id="3.40.50.80">
    <property type="entry name" value="Nucleotide-binding domain of ferredoxin-NADP reductase (FNR) module"/>
    <property type="match status" value="1"/>
</dbReference>
<dbReference type="FunCoup" id="G2X4B5">
    <property type="interactions" value="333"/>
</dbReference>
<dbReference type="GeneID" id="20706460"/>
<dbReference type="InterPro" id="IPR013121">
    <property type="entry name" value="Fe_red_NAD-bd_6"/>
</dbReference>
<name>G2X4B5_VERDV</name>
<feature type="transmembrane region" description="Helical" evidence="9">
    <location>
        <begin position="288"/>
        <end position="311"/>
    </location>
</feature>
<evidence type="ECO:0000256" key="3">
    <source>
        <dbReference type="ARBA" id="ARBA00022692"/>
    </source>
</evidence>
<keyword evidence="7" id="KW-0406">Ion transport</keyword>
<dbReference type="SFLD" id="SFLDS00052">
    <property type="entry name" value="Ferric_Reductase_Domain"/>
    <property type="match status" value="1"/>
</dbReference>
<accession>G2X4B5</accession>
<evidence type="ECO:0000256" key="5">
    <source>
        <dbReference type="ARBA" id="ARBA00022989"/>
    </source>
</evidence>
<feature type="transmembrane region" description="Helical" evidence="9">
    <location>
        <begin position="182"/>
        <end position="198"/>
    </location>
</feature>
<feature type="transmembrane region" description="Helical" evidence="9">
    <location>
        <begin position="59"/>
        <end position="77"/>
    </location>
</feature>
<dbReference type="PANTHER" id="PTHR32361">
    <property type="entry name" value="FERRIC/CUPRIC REDUCTASE TRANSMEMBRANE COMPONENT"/>
    <property type="match status" value="1"/>
</dbReference>
<dbReference type="KEGG" id="vda:VDAG_04997"/>
<dbReference type="PANTHER" id="PTHR32361:SF12">
    <property type="entry name" value="PUTATIVE (AFU_ORTHOLOGUE AFUA_1G14340)-RELATED"/>
    <property type="match status" value="1"/>
</dbReference>
<keyword evidence="8 9" id="KW-0472">Membrane</keyword>
<dbReference type="GO" id="GO:0005886">
    <property type="term" value="C:plasma membrane"/>
    <property type="evidence" value="ECO:0007669"/>
    <property type="project" value="TreeGrafter"/>
</dbReference>
<feature type="transmembrane region" description="Helical" evidence="9">
    <location>
        <begin position="144"/>
        <end position="162"/>
    </location>
</feature>
<feature type="domain" description="Ferric reductase NAD binding" evidence="12">
    <location>
        <begin position="422"/>
        <end position="488"/>
    </location>
</feature>
<evidence type="ECO:0000259" key="11">
    <source>
        <dbReference type="Pfam" id="PF08022"/>
    </source>
</evidence>
<feature type="transmembrane region" description="Helical" evidence="9">
    <location>
        <begin position="317"/>
        <end position="334"/>
    </location>
</feature>
<dbReference type="HOGENOM" id="CLU_010365_3_1_1"/>
<evidence type="ECO:0000256" key="7">
    <source>
        <dbReference type="ARBA" id="ARBA00023065"/>
    </source>
</evidence>
<dbReference type="Pfam" id="PF08030">
    <property type="entry name" value="NAD_binding_6"/>
    <property type="match status" value="1"/>
</dbReference>
<feature type="domain" description="FAD-binding 8" evidence="11">
    <location>
        <begin position="357"/>
        <end position="401"/>
    </location>
</feature>
<evidence type="ECO:0000256" key="9">
    <source>
        <dbReference type="SAM" id="Phobius"/>
    </source>
</evidence>
<dbReference type="Pfam" id="PF08022">
    <property type="entry name" value="FAD_binding_8"/>
    <property type="match status" value="1"/>
</dbReference>
<dbReference type="GO" id="GO:0006879">
    <property type="term" value="P:intracellular iron ion homeostasis"/>
    <property type="evidence" value="ECO:0007669"/>
    <property type="project" value="TreeGrafter"/>
</dbReference>
<keyword evidence="3 9" id="KW-0812">Transmembrane</keyword>
<dbReference type="InterPro" id="IPR039261">
    <property type="entry name" value="FNR_nucleotide-bd"/>
</dbReference>
<evidence type="ECO:0000313" key="14">
    <source>
        <dbReference type="Proteomes" id="UP000001611"/>
    </source>
</evidence>
<evidence type="ECO:0000259" key="10">
    <source>
        <dbReference type="Pfam" id="PF01794"/>
    </source>
</evidence>
<evidence type="ECO:0000256" key="1">
    <source>
        <dbReference type="ARBA" id="ARBA00004141"/>
    </source>
</evidence>
<dbReference type="InterPro" id="IPR051410">
    <property type="entry name" value="Ferric/Cupric_Reductase"/>
</dbReference>
<evidence type="ECO:0000256" key="8">
    <source>
        <dbReference type="ARBA" id="ARBA00023136"/>
    </source>
</evidence>
<protein>
    <submittedName>
        <fullName evidence="13">FreB</fullName>
    </submittedName>
</protein>
<reference evidence="13 14" key="1">
    <citation type="submission" date="2008-03" db="EMBL/GenBank/DDBJ databases">
        <title>The Genome Sequence of Verticillium dahliae VdLs.17.</title>
        <authorList>
            <consortium name="The Broad Institute Genome Sequencing Platform"/>
            <person name="Ma L.-J.J."/>
            <person name="Klosterman S.J."/>
            <person name="Subbarao K."/>
            <person name="Dobinson K."/>
            <person name="Veronese P."/>
            <person name="Kang S."/>
            <person name="Gold S.E."/>
            <person name="Young S."/>
            <person name="Jaffe D."/>
            <person name="Gnerre S."/>
            <person name="Berlin A."/>
            <person name="Heiman D."/>
            <person name="Hepburn T."/>
            <person name="Sykes S."/>
            <person name="Alvarado L."/>
            <person name="Kodira C.D."/>
            <person name="Lander E."/>
            <person name="Galagan J."/>
            <person name="Nusbaum C."/>
            <person name="Birren B."/>
        </authorList>
    </citation>
    <scope>NUCLEOTIDE SEQUENCE [LARGE SCALE GENOMIC DNA]</scope>
    <source>
        <strain evidence="14">VdLs.17 / ATCC MYA-4575 / FGSC 10137</strain>
    </source>
</reference>
<keyword evidence="4" id="KW-0249">Electron transport</keyword>
<comment type="subcellular location">
    <subcellularLocation>
        <location evidence="1">Membrane</location>
        <topology evidence="1">Multi-pass membrane protein</topology>
    </subcellularLocation>
</comment>
<feature type="domain" description="Ferric oxidoreductase" evidence="10">
    <location>
        <begin position="182"/>
        <end position="301"/>
    </location>
</feature>